<dbReference type="EMBL" id="JAYMGO010000021">
    <property type="protein sequence ID" value="KAL1252798.1"/>
    <property type="molecule type" value="Genomic_DNA"/>
</dbReference>
<evidence type="ECO:0000256" key="1">
    <source>
        <dbReference type="SAM" id="Coils"/>
    </source>
</evidence>
<sequence length="285" mass="32478">MPKPSSSNKVKNADDQATGASAKPSSPDTCGKIPDTAYAMCREVCKEMSDSILQGVNARFDAFELTFQKLVTSQAELQARVANQELACNDFEARIRELETRYSELLKQNGQLRTKVLDLEARSRRHNIKIVGIQEGEEEGKPTEFVSRLIPQLLGEEYFPHPVKVDRAHRSLQPKPAVGEKPRTILARIHHFQEKELILRRGRMQPLEYKGKRVLIFPDYTTEVMSQRNGFRDVMQTLRKKGIKFTLRYPARLQIHQHGAEAPAVFEDPMEAARFAERFGENSGE</sequence>
<keyword evidence="1" id="KW-0175">Coiled coil</keyword>
<evidence type="ECO:0008006" key="6">
    <source>
        <dbReference type="Google" id="ProtNLM"/>
    </source>
</evidence>
<evidence type="ECO:0000313" key="4">
    <source>
        <dbReference type="EMBL" id="KAL1274543.1"/>
    </source>
</evidence>
<protein>
    <recommendedName>
        <fullName evidence="6">Transposase element L1Md-A101/L1Md-A102/L1Md-A2</fullName>
    </recommendedName>
</protein>
<comment type="caution">
    <text evidence="3">The sequence shown here is derived from an EMBL/GenBank/DDBJ whole genome shotgun (WGS) entry which is preliminary data.</text>
</comment>
<evidence type="ECO:0000313" key="5">
    <source>
        <dbReference type="Proteomes" id="UP001558613"/>
    </source>
</evidence>
<feature type="coiled-coil region" evidence="1">
    <location>
        <begin position="74"/>
        <end position="122"/>
    </location>
</feature>
<dbReference type="Proteomes" id="UP001558613">
    <property type="component" value="Unassembled WGS sequence"/>
</dbReference>
<dbReference type="EMBL" id="JAYMGO010000005">
    <property type="protein sequence ID" value="KAL1274543.1"/>
    <property type="molecule type" value="Genomic_DNA"/>
</dbReference>
<evidence type="ECO:0000256" key="2">
    <source>
        <dbReference type="SAM" id="MobiDB-lite"/>
    </source>
</evidence>
<dbReference type="InterPro" id="IPR004244">
    <property type="entry name" value="Transposase_22"/>
</dbReference>
<reference evidence="3 5" key="1">
    <citation type="submission" date="2023-09" db="EMBL/GenBank/DDBJ databases">
        <authorList>
            <person name="Wang M."/>
        </authorList>
    </citation>
    <scope>NUCLEOTIDE SEQUENCE [LARGE SCALE GENOMIC DNA]</scope>
    <source>
        <strain evidence="3">GT-2023</strain>
        <tissue evidence="3">Liver</tissue>
    </source>
</reference>
<gene>
    <name evidence="3" type="ORF">QQF64_017491</name>
    <name evidence="4" type="ORF">QQF64_027357</name>
</gene>
<dbReference type="Gene3D" id="3.30.70.1820">
    <property type="entry name" value="L1 transposable element, RRM domain"/>
    <property type="match status" value="1"/>
</dbReference>
<accession>A0ABR3LMV0</accession>
<proteinExistence type="predicted"/>
<keyword evidence="5" id="KW-1185">Reference proteome</keyword>
<name>A0ABR3LMV0_9TELE</name>
<dbReference type="PANTHER" id="PTHR11505">
    <property type="entry name" value="L1 TRANSPOSABLE ELEMENT-RELATED"/>
    <property type="match status" value="1"/>
</dbReference>
<feature type="region of interest" description="Disordered" evidence="2">
    <location>
        <begin position="1"/>
        <end position="29"/>
    </location>
</feature>
<evidence type="ECO:0000313" key="3">
    <source>
        <dbReference type="EMBL" id="KAL1252798.1"/>
    </source>
</evidence>
<organism evidence="3 5">
    <name type="scientific">Cirrhinus molitorella</name>
    <name type="common">mud carp</name>
    <dbReference type="NCBI Taxonomy" id="172907"/>
    <lineage>
        <taxon>Eukaryota</taxon>
        <taxon>Metazoa</taxon>
        <taxon>Chordata</taxon>
        <taxon>Craniata</taxon>
        <taxon>Vertebrata</taxon>
        <taxon>Euteleostomi</taxon>
        <taxon>Actinopterygii</taxon>
        <taxon>Neopterygii</taxon>
        <taxon>Teleostei</taxon>
        <taxon>Ostariophysi</taxon>
        <taxon>Cypriniformes</taxon>
        <taxon>Cyprinidae</taxon>
        <taxon>Labeoninae</taxon>
        <taxon>Labeonini</taxon>
        <taxon>Cirrhinus</taxon>
    </lineage>
</organism>
<feature type="compositionally biased region" description="Polar residues" evidence="2">
    <location>
        <begin position="1"/>
        <end position="10"/>
    </location>
</feature>